<evidence type="ECO:0000313" key="3">
    <source>
        <dbReference type="EMBL" id="KHE94027.1"/>
    </source>
</evidence>
<keyword evidence="3" id="KW-0808">Transferase</keyword>
<dbReference type="InterPro" id="IPR011006">
    <property type="entry name" value="CheY-like_superfamily"/>
</dbReference>
<dbReference type="GO" id="GO:0016740">
    <property type="term" value="F:transferase activity"/>
    <property type="evidence" value="ECO:0007669"/>
    <property type="project" value="UniProtKB-KW"/>
</dbReference>
<proteinExistence type="predicted"/>
<dbReference type="PROSITE" id="PS50110">
    <property type="entry name" value="RESPONSE_REGULATORY"/>
    <property type="match status" value="1"/>
</dbReference>
<evidence type="ECO:0000259" key="2">
    <source>
        <dbReference type="PROSITE" id="PS50110"/>
    </source>
</evidence>
<protein>
    <submittedName>
        <fullName evidence="3">Response regulator</fullName>
        <ecNumber evidence="3">2.7.-.-</ecNumber>
    </submittedName>
</protein>
<feature type="domain" description="Response regulatory" evidence="2">
    <location>
        <begin position="1"/>
        <end position="64"/>
    </location>
</feature>
<dbReference type="Pfam" id="PF00072">
    <property type="entry name" value="Response_reg"/>
    <property type="match status" value="1"/>
</dbReference>
<dbReference type="EMBL" id="JRYO01000019">
    <property type="protein sequence ID" value="KHE94027.1"/>
    <property type="molecule type" value="Genomic_DNA"/>
</dbReference>
<organism evidence="3 4">
    <name type="scientific">Candidatus Scalindua brodae</name>
    <dbReference type="NCBI Taxonomy" id="237368"/>
    <lineage>
        <taxon>Bacteria</taxon>
        <taxon>Pseudomonadati</taxon>
        <taxon>Planctomycetota</taxon>
        <taxon>Candidatus Brocadiia</taxon>
        <taxon>Candidatus Brocadiales</taxon>
        <taxon>Candidatus Scalinduaceae</taxon>
        <taxon>Candidatus Scalindua</taxon>
    </lineage>
</organism>
<dbReference type="InterPro" id="IPR001789">
    <property type="entry name" value="Sig_transdc_resp-reg_receiver"/>
</dbReference>
<name>A0A0B0ELV0_9BACT</name>
<comment type="caution">
    <text evidence="1">Lacks conserved residue(s) required for the propagation of feature annotation.</text>
</comment>
<gene>
    <name evidence="3" type="primary">spo0F_2</name>
    <name evidence="3" type="ORF">SCABRO_00165</name>
</gene>
<dbReference type="SUPFAM" id="SSF52172">
    <property type="entry name" value="CheY-like"/>
    <property type="match status" value="1"/>
</dbReference>
<comment type="caution">
    <text evidence="3">The sequence shown here is derived from an EMBL/GenBank/DDBJ whole genome shotgun (WGS) entry which is preliminary data.</text>
</comment>
<dbReference type="EC" id="2.7.-.-" evidence="3"/>
<reference evidence="3 4" key="1">
    <citation type="submission" date="2014-10" db="EMBL/GenBank/DDBJ databases">
        <title>Draft genome of anammox bacterium scalindua brodae, obtained using differential coverage binning of sequence data from two enrichment reactors.</title>
        <authorList>
            <person name="Speth D.R."/>
            <person name="Russ L."/>
            <person name="Kartal B."/>
            <person name="Op den Camp H.J."/>
            <person name="Dutilh B.E."/>
            <person name="Jetten M.S."/>
        </authorList>
    </citation>
    <scope>NUCLEOTIDE SEQUENCE [LARGE SCALE GENOMIC DNA]</scope>
    <source>
        <strain evidence="3">RU1</strain>
    </source>
</reference>
<dbReference type="Proteomes" id="UP000030652">
    <property type="component" value="Unassembled WGS sequence"/>
</dbReference>
<evidence type="ECO:0000313" key="4">
    <source>
        <dbReference type="Proteomes" id="UP000030652"/>
    </source>
</evidence>
<dbReference type="AlphaFoldDB" id="A0A0B0ELV0"/>
<dbReference type="GO" id="GO:0000160">
    <property type="term" value="P:phosphorelay signal transduction system"/>
    <property type="evidence" value="ECO:0007669"/>
    <property type="project" value="InterPro"/>
</dbReference>
<evidence type="ECO:0000256" key="1">
    <source>
        <dbReference type="PROSITE-ProRule" id="PRU00169"/>
    </source>
</evidence>
<dbReference type="Gene3D" id="3.40.50.2300">
    <property type="match status" value="1"/>
</dbReference>
<sequence length="66" mass="7384">MPGMDGVELLEQIQKVHCPCNNIVIITAYTCEVLAMTAIGKGARRVIRKPFCMEDITLCLNEIIDF</sequence>
<accession>A0A0B0ELV0</accession>